<evidence type="ECO:0000313" key="2">
    <source>
        <dbReference type="EMBL" id="PVH67254.1"/>
    </source>
</evidence>
<name>A0A2T8KYJ4_9POAL</name>
<feature type="compositionally biased region" description="Basic residues" evidence="1">
    <location>
        <begin position="125"/>
        <end position="134"/>
    </location>
</feature>
<feature type="compositionally biased region" description="Low complexity" evidence="1">
    <location>
        <begin position="141"/>
        <end position="157"/>
    </location>
</feature>
<evidence type="ECO:0000256" key="1">
    <source>
        <dbReference type="SAM" id="MobiDB-lite"/>
    </source>
</evidence>
<feature type="region of interest" description="Disordered" evidence="1">
    <location>
        <begin position="1"/>
        <end position="167"/>
    </location>
</feature>
<accession>A0A2T8KYJ4</accession>
<proteinExistence type="predicted"/>
<organism evidence="2">
    <name type="scientific">Panicum hallii</name>
    <dbReference type="NCBI Taxonomy" id="206008"/>
    <lineage>
        <taxon>Eukaryota</taxon>
        <taxon>Viridiplantae</taxon>
        <taxon>Streptophyta</taxon>
        <taxon>Embryophyta</taxon>
        <taxon>Tracheophyta</taxon>
        <taxon>Spermatophyta</taxon>
        <taxon>Magnoliopsida</taxon>
        <taxon>Liliopsida</taxon>
        <taxon>Poales</taxon>
        <taxon>Poaceae</taxon>
        <taxon>PACMAD clade</taxon>
        <taxon>Panicoideae</taxon>
        <taxon>Panicodae</taxon>
        <taxon>Paniceae</taxon>
        <taxon>Panicinae</taxon>
        <taxon>Panicum</taxon>
        <taxon>Panicum sect. Panicum</taxon>
    </lineage>
</organism>
<dbReference type="AlphaFoldDB" id="A0A2T8KYJ4"/>
<dbReference type="Proteomes" id="UP000243499">
    <property type="component" value="Chromosome 1"/>
</dbReference>
<dbReference type="EMBL" id="CM008046">
    <property type="protein sequence ID" value="PVH67254.1"/>
    <property type="molecule type" value="Genomic_DNA"/>
</dbReference>
<gene>
    <name evidence="2" type="ORF">PAHAL_1G462700</name>
</gene>
<reference evidence="2" key="1">
    <citation type="submission" date="2018-04" db="EMBL/GenBank/DDBJ databases">
        <title>WGS assembly of Panicum hallii.</title>
        <authorList>
            <person name="Lovell J."/>
            <person name="Jenkins J."/>
            <person name="Lowry D."/>
            <person name="Mamidi S."/>
            <person name="Sreedasyam A."/>
            <person name="Weng X."/>
            <person name="Barry K."/>
            <person name="Bonette J."/>
            <person name="Campitelli B."/>
            <person name="Daum C."/>
            <person name="Gordon S."/>
            <person name="Gould B."/>
            <person name="Lipzen A."/>
            <person name="Macqueen A."/>
            <person name="Palacio-Mejia J."/>
            <person name="Plott C."/>
            <person name="Shakirov E."/>
            <person name="Shu S."/>
            <person name="Yoshinaga Y."/>
            <person name="Zane M."/>
            <person name="Rokhsar D."/>
            <person name="Grimwood J."/>
            <person name="Schmutz J."/>
            <person name="Juenger T."/>
        </authorList>
    </citation>
    <scope>NUCLEOTIDE SEQUENCE [LARGE SCALE GENOMIC DNA]</scope>
    <source>
        <strain evidence="2">FIL2</strain>
    </source>
</reference>
<protein>
    <submittedName>
        <fullName evidence="2">Uncharacterized protein</fullName>
    </submittedName>
</protein>
<dbReference type="Gramene" id="PVH67254">
    <property type="protein sequence ID" value="PVH67254"/>
    <property type="gene ID" value="PAHAL_1G462700"/>
</dbReference>
<sequence length="189" mass="19970">MAAARHSQPSMSPCSTSTTAGHGSTGTSGPWWRHGPNVPTPWRRGQGRAPASRRRRGPQLRPPPAPEATAAVCCHKHEEAVEEDGPQAQDVDLRRSLGVGRQIRPLHHRIRQPNRLDGEPPPRGSRGRGRHRHGLMRDTEGPAAASLAAAGLPADRSGSGKGGGGVGRALAAARLRGRPRGRPGGLCRC</sequence>
<feature type="compositionally biased region" description="Low complexity" evidence="1">
    <location>
        <begin position="15"/>
        <end position="29"/>
    </location>
</feature>